<dbReference type="SUPFAM" id="SSF142433">
    <property type="entry name" value="CinA-like"/>
    <property type="match status" value="1"/>
</dbReference>
<sequence length="425" mass="44786">MVSARAGIVITGTEVLTGRIQDLNGPFLADQLLELGVELAHITICGDRPGDIEAQLKFLADEGVDLIITSGGLGPTADDLTVATVAQFCGRELVLDAALEERIAAILRRLSAGRNLSDADFEAVRTANRKQALIPQGAEILEPVGTAPGVVVPGSPTVVVLPGPPRELQPMWLRAVDTEPVQQAIAGRTVYRQNMVRMFGLAESGLAETLRAAEGAISRFDQLEITTCLRRGELEIVTRYEPAAAEAYGQLLDVLRERHGDAVFSEDGSTVDEQVAALLAGRRIATAESCTAGLLAARLTDQPGASEYMMGGIVAYANMPKTEMLNVDPVLIAEHGAVSEPVAQAMATGAMHHFDADTAVAITGIAGPGGGSAEKPVGTVCFAVRAEGVSITRTLRLPGNRSDIRERSTTVAMHLLRRALSGVTD</sequence>
<dbReference type="InterPro" id="IPR036425">
    <property type="entry name" value="MoaB/Mog-like_dom_sf"/>
</dbReference>
<dbReference type="EMBL" id="JAHBOM010000023">
    <property type="protein sequence ID" value="MBU8826167.1"/>
    <property type="molecule type" value="Genomic_DNA"/>
</dbReference>
<gene>
    <name evidence="3" type="ORF">KL859_25250</name>
</gene>
<dbReference type="NCBIfam" id="NF001813">
    <property type="entry name" value="PRK00549.1"/>
    <property type="match status" value="1"/>
</dbReference>
<accession>A0ABS6HU00</accession>
<dbReference type="PANTHER" id="PTHR13939:SF0">
    <property type="entry name" value="NMN AMIDOHYDROLASE-LIKE PROTEIN YFAY"/>
    <property type="match status" value="1"/>
</dbReference>
<dbReference type="CDD" id="cd00885">
    <property type="entry name" value="cinA"/>
    <property type="match status" value="1"/>
</dbReference>
<proteinExistence type="inferred from homology"/>
<dbReference type="SUPFAM" id="SSF53218">
    <property type="entry name" value="Molybdenum cofactor biosynthesis proteins"/>
    <property type="match status" value="1"/>
</dbReference>
<dbReference type="RefSeq" id="WP_199179777.1">
    <property type="nucleotide sequence ID" value="NZ_JAHBOJ010000050.1"/>
</dbReference>
<keyword evidence="4" id="KW-1185">Reference proteome</keyword>
<evidence type="ECO:0000313" key="4">
    <source>
        <dbReference type="Proteomes" id="UP000696413"/>
    </source>
</evidence>
<dbReference type="NCBIfam" id="TIGR00199">
    <property type="entry name" value="PncC_domain"/>
    <property type="match status" value="1"/>
</dbReference>
<dbReference type="Proteomes" id="UP000696413">
    <property type="component" value="Unassembled WGS sequence"/>
</dbReference>
<dbReference type="PANTHER" id="PTHR13939">
    <property type="entry name" value="NICOTINAMIDE-NUCLEOTIDE AMIDOHYDROLASE PNCC"/>
    <property type="match status" value="1"/>
</dbReference>
<dbReference type="Pfam" id="PF00994">
    <property type="entry name" value="MoCF_biosynth"/>
    <property type="match status" value="1"/>
</dbReference>
<dbReference type="SMART" id="SM00852">
    <property type="entry name" value="MoCF_biosynth"/>
    <property type="match status" value="1"/>
</dbReference>
<evidence type="ECO:0000259" key="2">
    <source>
        <dbReference type="SMART" id="SM00852"/>
    </source>
</evidence>
<comment type="similarity">
    <text evidence="1">Belongs to the CinA family.</text>
</comment>
<dbReference type="NCBIfam" id="TIGR00200">
    <property type="entry name" value="cinA_nterm"/>
    <property type="match status" value="1"/>
</dbReference>
<name>A0ABS6HU00_MYCGD</name>
<dbReference type="InterPro" id="IPR050101">
    <property type="entry name" value="CinA"/>
</dbReference>
<organism evidence="3 4">
    <name type="scientific">Mycolicibacterium goodii</name>
    <name type="common">Mycobacterium goodii</name>
    <dbReference type="NCBI Taxonomy" id="134601"/>
    <lineage>
        <taxon>Bacteria</taxon>
        <taxon>Bacillati</taxon>
        <taxon>Actinomycetota</taxon>
        <taxon>Actinomycetes</taxon>
        <taxon>Mycobacteriales</taxon>
        <taxon>Mycobacteriaceae</taxon>
        <taxon>Mycolicibacterium</taxon>
    </lineage>
</organism>
<dbReference type="InterPro" id="IPR036653">
    <property type="entry name" value="CinA-like_C"/>
</dbReference>
<evidence type="ECO:0000256" key="1">
    <source>
        <dbReference type="HAMAP-Rule" id="MF_00226"/>
    </source>
</evidence>
<dbReference type="InterPro" id="IPR001453">
    <property type="entry name" value="MoaB/Mog_dom"/>
</dbReference>
<dbReference type="Gene3D" id="3.40.980.10">
    <property type="entry name" value="MoaB/Mog-like domain"/>
    <property type="match status" value="1"/>
</dbReference>
<dbReference type="PIRSF" id="PIRSF006728">
    <property type="entry name" value="CinA"/>
    <property type="match status" value="1"/>
</dbReference>
<dbReference type="Pfam" id="PF02464">
    <property type="entry name" value="CinA"/>
    <property type="match status" value="1"/>
</dbReference>
<protein>
    <recommendedName>
        <fullName evidence="1">CinA-like protein</fullName>
    </recommendedName>
</protein>
<reference evidence="3 4" key="1">
    <citation type="submission" date="2021-05" db="EMBL/GenBank/DDBJ databases">
        <title>Draft Genome Sequences of Clinical Respiratory Isolates of Mycobacterium goodii Recovered in Ireland.</title>
        <authorList>
            <person name="Flanagan P.R."/>
            <person name="Mok S."/>
            <person name="Roycroft E."/>
            <person name="Rogers T.R."/>
            <person name="Fitzgibbon M."/>
        </authorList>
    </citation>
    <scope>NUCLEOTIDE SEQUENCE [LARGE SCALE GENOMIC DNA]</scope>
    <source>
        <strain evidence="3 4">14IE55</strain>
    </source>
</reference>
<feature type="domain" description="MoaB/Mog" evidence="2">
    <location>
        <begin position="7"/>
        <end position="183"/>
    </location>
</feature>
<dbReference type="HAMAP" id="MF_00226_B">
    <property type="entry name" value="CinA_B"/>
    <property type="match status" value="1"/>
</dbReference>
<comment type="caution">
    <text evidence="3">The sequence shown here is derived from an EMBL/GenBank/DDBJ whole genome shotgun (WGS) entry which is preliminary data.</text>
</comment>
<dbReference type="Gene3D" id="3.90.950.20">
    <property type="entry name" value="CinA-like"/>
    <property type="match status" value="1"/>
</dbReference>
<evidence type="ECO:0000313" key="3">
    <source>
        <dbReference type="EMBL" id="MBU8826167.1"/>
    </source>
</evidence>
<dbReference type="InterPro" id="IPR008136">
    <property type="entry name" value="CinA_C"/>
</dbReference>
<dbReference type="InterPro" id="IPR008135">
    <property type="entry name" value="Competence-induced_CinA"/>
</dbReference>